<keyword evidence="9" id="KW-0812">Transmembrane</keyword>
<reference evidence="11 12" key="1">
    <citation type="journal article" date="2014" name="Environ. Microbiol.">
        <title>Insights into organohalide respiration and the versatile catabolism of Sulfurospirillum multivorans gained from comparative genomics and physiological studies.</title>
        <authorList>
            <person name="Goris T."/>
            <person name="Schubert T."/>
            <person name="Gadkari J."/>
            <person name="Wubet T."/>
            <person name="Tarkka M."/>
            <person name="Buscot F."/>
            <person name="Adrian L."/>
            <person name="Diekert G."/>
        </authorList>
    </citation>
    <scope>NUCLEOTIDE SEQUENCE [LARGE SCALE GENOMIC DNA]</scope>
    <source>
        <strain evidence="12">DM 12446 / JCM 15788 / NBRC 109480</strain>
    </source>
</reference>
<dbReference type="GO" id="GO:0005524">
    <property type="term" value="F:ATP binding"/>
    <property type="evidence" value="ECO:0007669"/>
    <property type="project" value="UniProtKB-KW"/>
</dbReference>
<proteinExistence type="predicted"/>
<dbReference type="Proteomes" id="UP000019322">
    <property type="component" value="Chromosome"/>
</dbReference>
<keyword evidence="9" id="KW-1133">Transmembrane helix</keyword>
<evidence type="ECO:0000256" key="2">
    <source>
        <dbReference type="ARBA" id="ARBA00012438"/>
    </source>
</evidence>
<keyword evidence="9" id="KW-0472">Membrane</keyword>
<keyword evidence="3" id="KW-0597">Phosphoprotein</keyword>
<evidence type="ECO:0000256" key="3">
    <source>
        <dbReference type="ARBA" id="ARBA00022553"/>
    </source>
</evidence>
<comment type="catalytic activity">
    <reaction evidence="1">
        <text>ATP + protein L-histidine = ADP + protein N-phospho-L-histidine.</text>
        <dbReference type="EC" id="2.7.13.3"/>
    </reaction>
</comment>
<protein>
    <recommendedName>
        <fullName evidence="2">histidine kinase</fullName>
        <ecNumber evidence="2">2.7.13.3</ecNumber>
    </recommendedName>
</protein>
<evidence type="ECO:0000313" key="12">
    <source>
        <dbReference type="Proteomes" id="UP000019322"/>
    </source>
</evidence>
<evidence type="ECO:0000256" key="7">
    <source>
        <dbReference type="ARBA" id="ARBA00022840"/>
    </source>
</evidence>
<evidence type="ECO:0000256" key="6">
    <source>
        <dbReference type="ARBA" id="ARBA00022777"/>
    </source>
</evidence>
<organism evidence="11 12">
    <name type="scientific">Sulfurospirillum multivorans (strain DM 12446 / JCM 15788 / NBRC 109480)</name>
    <dbReference type="NCBI Taxonomy" id="1150621"/>
    <lineage>
        <taxon>Bacteria</taxon>
        <taxon>Pseudomonadati</taxon>
        <taxon>Campylobacterota</taxon>
        <taxon>Epsilonproteobacteria</taxon>
        <taxon>Campylobacterales</taxon>
        <taxon>Sulfurospirillaceae</taxon>
        <taxon>Sulfurospirillum</taxon>
    </lineage>
</organism>
<evidence type="ECO:0000256" key="9">
    <source>
        <dbReference type="SAM" id="Phobius"/>
    </source>
</evidence>
<evidence type="ECO:0000256" key="5">
    <source>
        <dbReference type="ARBA" id="ARBA00022741"/>
    </source>
</evidence>
<name>A0AA86E130_SULMK</name>
<sequence>MEKTLNICTPILYKENFEGVFCGILKAKSLFEKIEKLTFPQNASYFISDDEGKILTPFKKGHFQEELEKFFLNKIDLNTKEPQKLIIDNAVITLSKFQRFNWYIGVVTDKEDILQESRQRVTSHAIWLLLCFILLLIVVNSAHEFLRRRVERKQKEYEFMLAHRSRISEIGELISGINHQLRQPINATALVVSSTLDLSERNLLDKQTLENNLKLCQKSISLMDKTIGIFRNFYRCSETVTEFSLLDCMKSVLHVNYIELTKSNINIEMDEKSFENIRVISIENFVQQILLVLIQNAKESLNASDLQGKEAFHKKIIHIAVILEYGKVLIDISDGGGGISKEVQETLFSEFKISKKYEGSGIGLYFAKKLAKEKLLGDLVLYNASSPTTFRLIFPQYISKKE</sequence>
<evidence type="ECO:0000256" key="4">
    <source>
        <dbReference type="ARBA" id="ARBA00022679"/>
    </source>
</evidence>
<gene>
    <name evidence="11" type="ORF">SMUL_0050</name>
</gene>
<evidence type="ECO:0000256" key="8">
    <source>
        <dbReference type="ARBA" id="ARBA00023012"/>
    </source>
</evidence>
<dbReference type="RefSeq" id="WP_025343263.1">
    <property type="nucleotide sequence ID" value="NZ_CP007201.1"/>
</dbReference>
<evidence type="ECO:0000256" key="1">
    <source>
        <dbReference type="ARBA" id="ARBA00000085"/>
    </source>
</evidence>
<dbReference type="KEGG" id="smul:SMUL_0050"/>
<dbReference type="InterPro" id="IPR003594">
    <property type="entry name" value="HATPase_dom"/>
</dbReference>
<keyword evidence="4" id="KW-0808">Transferase</keyword>
<dbReference type="GO" id="GO:0000155">
    <property type="term" value="F:phosphorelay sensor kinase activity"/>
    <property type="evidence" value="ECO:0007669"/>
    <property type="project" value="InterPro"/>
</dbReference>
<dbReference type="SUPFAM" id="SSF55874">
    <property type="entry name" value="ATPase domain of HSP90 chaperone/DNA topoisomerase II/histidine kinase"/>
    <property type="match status" value="1"/>
</dbReference>
<dbReference type="SMART" id="SM00387">
    <property type="entry name" value="HATPase_c"/>
    <property type="match status" value="1"/>
</dbReference>
<dbReference type="PANTHER" id="PTHR43065:SF10">
    <property type="entry name" value="PEROXIDE STRESS-ACTIVATED HISTIDINE KINASE MAK3"/>
    <property type="match status" value="1"/>
</dbReference>
<dbReference type="InterPro" id="IPR005467">
    <property type="entry name" value="His_kinase_dom"/>
</dbReference>
<accession>A0AA86E130</accession>
<feature type="domain" description="Histidine kinase" evidence="10">
    <location>
        <begin position="176"/>
        <end position="398"/>
    </location>
</feature>
<keyword evidence="7" id="KW-0067">ATP-binding</keyword>
<dbReference type="InterPro" id="IPR036890">
    <property type="entry name" value="HATPase_C_sf"/>
</dbReference>
<dbReference type="Pfam" id="PF02518">
    <property type="entry name" value="HATPase_c"/>
    <property type="match status" value="1"/>
</dbReference>
<keyword evidence="6 11" id="KW-0418">Kinase</keyword>
<dbReference type="InterPro" id="IPR003661">
    <property type="entry name" value="HisK_dim/P_dom"/>
</dbReference>
<keyword evidence="8" id="KW-0902">Two-component regulatory system</keyword>
<feature type="transmembrane region" description="Helical" evidence="9">
    <location>
        <begin position="125"/>
        <end position="146"/>
    </location>
</feature>
<dbReference type="AlphaFoldDB" id="A0AA86E130"/>
<dbReference type="CDD" id="cd00082">
    <property type="entry name" value="HisKA"/>
    <property type="match status" value="1"/>
</dbReference>
<dbReference type="EMBL" id="CP007201">
    <property type="protein sequence ID" value="AHJ11337.1"/>
    <property type="molecule type" value="Genomic_DNA"/>
</dbReference>
<dbReference type="PROSITE" id="PS50109">
    <property type="entry name" value="HIS_KIN"/>
    <property type="match status" value="1"/>
</dbReference>
<dbReference type="Gene3D" id="3.30.565.10">
    <property type="entry name" value="Histidine kinase-like ATPase, C-terminal domain"/>
    <property type="match status" value="1"/>
</dbReference>
<dbReference type="PANTHER" id="PTHR43065">
    <property type="entry name" value="SENSOR HISTIDINE KINASE"/>
    <property type="match status" value="1"/>
</dbReference>
<dbReference type="EC" id="2.7.13.3" evidence="2"/>
<evidence type="ECO:0000313" key="11">
    <source>
        <dbReference type="EMBL" id="AHJ11337.1"/>
    </source>
</evidence>
<dbReference type="Gene3D" id="3.30.450.20">
    <property type="entry name" value="PAS domain"/>
    <property type="match status" value="1"/>
</dbReference>
<evidence type="ECO:0000259" key="10">
    <source>
        <dbReference type="PROSITE" id="PS50109"/>
    </source>
</evidence>
<dbReference type="Gene3D" id="1.10.287.130">
    <property type="match status" value="1"/>
</dbReference>
<keyword evidence="5" id="KW-0547">Nucleotide-binding</keyword>